<evidence type="ECO:0000313" key="2">
    <source>
        <dbReference type="EMBL" id="NOK33514.1"/>
    </source>
</evidence>
<keyword evidence="1" id="KW-0732">Signal</keyword>
<gene>
    <name evidence="2" type="ORF">HMI49_09920</name>
</gene>
<proteinExistence type="predicted"/>
<feature type="signal peptide" evidence="1">
    <location>
        <begin position="1"/>
        <end position="25"/>
    </location>
</feature>
<sequence>MRSPRPVWSVLAVLCCVLSSTGALGEEAPWVVVLGQDAKVFTAAKQLAAWKQDRVFAWVKPVKGFPKVLAARALPGLPADQQFVVLGVCGTKEEAEGARALVRPWVQGASVQQLTATAALSCPTPNALNSPLKTDAKADATHPFPDAPGLVLTEHRLNPRKVMECRASDLLLRVAQGPAVLAEVLMKGQCVGPCTPEEQLQAKERVAALQAQVKQGSTTAELLLKDSATECMARDSHVQKVITDLGMPMAVVASGSPIVSIKKPEGVLMAPGCGKLVQSPYLTGPGSNDLSLVEVEADQPGPEAWKRFNVSAAGQHVAHLVWASSRCEWRSDDPEPEGQDM</sequence>
<evidence type="ECO:0000313" key="3">
    <source>
        <dbReference type="Proteomes" id="UP000563426"/>
    </source>
</evidence>
<comment type="caution">
    <text evidence="2">The sequence shown here is derived from an EMBL/GenBank/DDBJ whole genome shotgun (WGS) entry which is preliminary data.</text>
</comment>
<dbReference type="Proteomes" id="UP000563426">
    <property type="component" value="Unassembled WGS sequence"/>
</dbReference>
<organism evidence="2 3">
    <name type="scientific">Corallococcus exercitus</name>
    <dbReference type="NCBI Taxonomy" id="2316736"/>
    <lineage>
        <taxon>Bacteria</taxon>
        <taxon>Pseudomonadati</taxon>
        <taxon>Myxococcota</taxon>
        <taxon>Myxococcia</taxon>
        <taxon>Myxococcales</taxon>
        <taxon>Cystobacterineae</taxon>
        <taxon>Myxococcaceae</taxon>
        <taxon>Corallococcus</taxon>
    </lineage>
</organism>
<dbReference type="AlphaFoldDB" id="A0A7Y4KIT5"/>
<evidence type="ECO:0000256" key="1">
    <source>
        <dbReference type="SAM" id="SignalP"/>
    </source>
</evidence>
<reference evidence="2 3" key="1">
    <citation type="submission" date="2020-05" db="EMBL/GenBank/DDBJ databases">
        <authorList>
            <person name="Whitworth D."/>
        </authorList>
    </citation>
    <scope>NUCLEOTIDE SEQUENCE [LARGE SCALE GENOMIC DNA]</scope>
    <source>
        <strain evidence="2 3">AB043B</strain>
    </source>
</reference>
<keyword evidence="3" id="KW-1185">Reference proteome</keyword>
<dbReference type="RefSeq" id="WP_171434203.1">
    <property type="nucleotide sequence ID" value="NZ_JABFJV010000039.1"/>
</dbReference>
<name>A0A7Y4KIT5_9BACT</name>
<accession>A0A7Y4KIT5</accession>
<dbReference type="EMBL" id="JABFJV010000039">
    <property type="protein sequence ID" value="NOK33514.1"/>
    <property type="molecule type" value="Genomic_DNA"/>
</dbReference>
<protein>
    <submittedName>
        <fullName evidence="2">Uncharacterized protein</fullName>
    </submittedName>
</protein>
<feature type="chain" id="PRO_5031576167" evidence="1">
    <location>
        <begin position="26"/>
        <end position="341"/>
    </location>
</feature>